<dbReference type="GO" id="GO:0050660">
    <property type="term" value="F:flavin adenine dinucleotide binding"/>
    <property type="evidence" value="ECO:0007669"/>
    <property type="project" value="InterPro"/>
</dbReference>
<name>A0A1V0SI18_9VIRU</name>
<evidence type="ECO:0000256" key="1">
    <source>
        <dbReference type="ARBA" id="ARBA00010790"/>
    </source>
</evidence>
<accession>A0A1V0SI18</accession>
<dbReference type="PANTHER" id="PTHR11552:SF152">
    <property type="entry name" value="OXIDASE (CODA), PUTATIVE (AFU_ORTHOLOGUE AFUA_8G04090)-RELATED"/>
    <property type="match status" value="1"/>
</dbReference>
<dbReference type="Pfam" id="PF05199">
    <property type="entry name" value="GMC_oxred_C"/>
    <property type="match status" value="1"/>
</dbReference>
<evidence type="ECO:0000313" key="3">
    <source>
        <dbReference type="EMBL" id="ARF11365.1"/>
    </source>
</evidence>
<dbReference type="InterPro" id="IPR000172">
    <property type="entry name" value="GMC_OxRdtase_N"/>
</dbReference>
<dbReference type="InterPro" id="IPR036188">
    <property type="entry name" value="FAD/NAD-bd_sf"/>
</dbReference>
<dbReference type="Gene3D" id="3.30.410.40">
    <property type="match status" value="1"/>
</dbReference>
<organism evidence="3">
    <name type="scientific">Klosneuvirus KNV1</name>
    <dbReference type="NCBI Taxonomy" id="1977640"/>
    <lineage>
        <taxon>Viruses</taxon>
        <taxon>Varidnaviria</taxon>
        <taxon>Bamfordvirae</taxon>
        <taxon>Nucleocytoviricota</taxon>
        <taxon>Megaviricetes</taxon>
        <taxon>Imitervirales</taxon>
        <taxon>Mimiviridae</taxon>
        <taxon>Klosneuvirinae</taxon>
        <taxon>Klosneuvirus</taxon>
    </lineage>
</organism>
<dbReference type="Gene3D" id="3.50.50.60">
    <property type="entry name" value="FAD/NAD(P)-binding domain"/>
    <property type="match status" value="1"/>
</dbReference>
<dbReference type="InterPro" id="IPR012132">
    <property type="entry name" value="GMC_OxRdtase"/>
</dbReference>
<sequence>MAYYDYIIVGGGTSGAIIAARLAEAGKRIALFEAGSSDEKDQRILELPNWPNLLYTDLDYDYCIHPQTRGNSMIRYSRGKVLGGCSSHNSCIAFYTPEYDLNEWVKLGAIGWDPNTVKPYFDKLRLKTNFETAETNNEFVKVFFEAANQAGYKTIQFNQDIKVVNHGVGWFDLNKRGTIRDSSSVAYLHPLSKWKDKIDFYLNTFVTKIIIKNNRAVGIETPYGPKYVHNEVIICCGAIDTPKLLMLSGIGPKEHLLSVGIEPIIDLPGVGSHLIDHPEGVINWELTKPMPPEAINYWEVGLFDKIIPNAIVPDMMMHLGVVVFDMNTKLYGYPTAKYGFSLTPNVTRAKSEGTVRLRSNNPSSTPEIDFKYFTDPTSYDEQIMIAGFKKAREIVAQPALKEWIKQELTPGIQVQSDEEISDYLRKTANTVYHAAGTCKIGLKNDPYAVIDHELKVYGIENLRVADASVFPSMIGVNPNITIMMIGERCADFILKSTIPKARL</sequence>
<dbReference type="PANTHER" id="PTHR11552">
    <property type="entry name" value="GLUCOSE-METHANOL-CHOLINE GMC OXIDOREDUCTASE"/>
    <property type="match status" value="1"/>
</dbReference>
<feature type="domain" description="Glucose-methanol-choline oxidoreductase N-terminal" evidence="2">
    <location>
        <begin position="237"/>
        <end position="251"/>
    </location>
</feature>
<proteinExistence type="inferred from homology"/>
<dbReference type="Pfam" id="PF00732">
    <property type="entry name" value="GMC_oxred_N"/>
    <property type="match status" value="1"/>
</dbReference>
<dbReference type="EMBL" id="KY684108">
    <property type="protein sequence ID" value="ARF11365.1"/>
    <property type="molecule type" value="Genomic_DNA"/>
</dbReference>
<dbReference type="SUPFAM" id="SSF54373">
    <property type="entry name" value="FAD-linked reductases, C-terminal domain"/>
    <property type="match status" value="1"/>
</dbReference>
<dbReference type="GO" id="GO:0016614">
    <property type="term" value="F:oxidoreductase activity, acting on CH-OH group of donors"/>
    <property type="evidence" value="ECO:0007669"/>
    <property type="project" value="InterPro"/>
</dbReference>
<evidence type="ECO:0000259" key="2">
    <source>
        <dbReference type="PROSITE" id="PS00624"/>
    </source>
</evidence>
<dbReference type="PIRSF" id="PIRSF000137">
    <property type="entry name" value="Alcohol_oxidase"/>
    <property type="match status" value="1"/>
</dbReference>
<protein>
    <submittedName>
        <fullName evidence="3">Choline dehydrogenase / GMC-type oxidoreductase</fullName>
    </submittedName>
</protein>
<dbReference type="InterPro" id="IPR007867">
    <property type="entry name" value="GMC_OxRtase_C"/>
</dbReference>
<gene>
    <name evidence="3" type="ORF">Klosneuvirus_1_222</name>
</gene>
<dbReference type="PROSITE" id="PS00624">
    <property type="entry name" value="GMC_OXRED_2"/>
    <property type="match status" value="1"/>
</dbReference>
<reference evidence="3" key="1">
    <citation type="journal article" date="2017" name="Science">
        <title>Giant viruses with an expanded complement of translation system components.</title>
        <authorList>
            <person name="Schulz F."/>
            <person name="Yutin N."/>
            <person name="Ivanova N.N."/>
            <person name="Ortega D.R."/>
            <person name="Lee T.K."/>
            <person name="Vierheilig J."/>
            <person name="Daims H."/>
            <person name="Horn M."/>
            <person name="Wagner M."/>
            <person name="Jensen G.J."/>
            <person name="Kyrpides N.C."/>
            <person name="Koonin E.V."/>
            <person name="Woyke T."/>
        </authorList>
    </citation>
    <scope>NUCLEOTIDE SEQUENCE</scope>
    <source>
        <strain evidence="3">KNV1</strain>
    </source>
</reference>
<comment type="similarity">
    <text evidence="1">Belongs to the GMC oxidoreductase family.</text>
</comment>
<dbReference type="SUPFAM" id="SSF51905">
    <property type="entry name" value="FAD/NAD(P)-binding domain"/>
    <property type="match status" value="1"/>
</dbReference>